<keyword evidence="3" id="KW-1185">Reference proteome</keyword>
<dbReference type="EMBL" id="CP088155">
    <property type="protein sequence ID" value="WYM97579.1"/>
    <property type="molecule type" value="Genomic_DNA"/>
</dbReference>
<name>A0ABZ2TMG4_9BACT</name>
<evidence type="ECO:0000256" key="1">
    <source>
        <dbReference type="SAM" id="Phobius"/>
    </source>
</evidence>
<protein>
    <submittedName>
        <fullName evidence="2">Uncharacterized protein</fullName>
    </submittedName>
</protein>
<organism evidence="2 3">
    <name type="scientific">Metamycoplasma faucium</name>
    <dbReference type="NCBI Taxonomy" id="56142"/>
    <lineage>
        <taxon>Bacteria</taxon>
        <taxon>Bacillati</taxon>
        <taxon>Mycoplasmatota</taxon>
        <taxon>Mycoplasmoidales</taxon>
        <taxon>Metamycoplasmataceae</taxon>
        <taxon>Metamycoplasma</taxon>
    </lineage>
</organism>
<proteinExistence type="predicted"/>
<dbReference type="RefSeq" id="WP_405312113.1">
    <property type="nucleotide sequence ID" value="NZ_CP088155.1"/>
</dbReference>
<sequence length="241" mass="29312">MFLLISLEISVINMVLNWILFYSNTRYILFHLENITFFLEKKLYVNLKLNNVFKKTKIKNIFWLIIYIIDLMLFLLFITLSYFYDKEPLTEKLITFMFIIIILITISFFIINVLLKTKKLKIKYNELKKLYSKNDYEKYFLNINSFDLKDKKFSIIDEYIKNKKMKILYIPLAWKFTIAFPNYKKLKILLNKIPSFEEKILYINSILATGPLKLKIKKEYLDREQLSYLNYLIIDDIKKEL</sequence>
<reference evidence="2" key="1">
    <citation type="submission" date="2021-11" db="EMBL/GenBank/DDBJ databases">
        <title>The first genome sequence of unculturable Mycoplasma faucium obtained by de novo assembly of metagenomic reads.</title>
        <authorList>
            <person name="Sabat A.J."/>
            <person name="Bathoorn E."/>
            <person name="Akkerboom V."/>
            <person name="Friedrich A.W."/>
        </authorList>
    </citation>
    <scope>NUCLEOTIDE SEQUENCE [LARGE SCALE GENOMIC DNA]</scope>
    <source>
        <strain evidence="2">UMCG-MFM1</strain>
    </source>
</reference>
<keyword evidence="1" id="KW-1133">Transmembrane helix</keyword>
<feature type="transmembrane region" description="Helical" evidence="1">
    <location>
        <begin position="96"/>
        <end position="115"/>
    </location>
</feature>
<keyword evidence="1" id="KW-0812">Transmembrane</keyword>
<dbReference type="Proteomes" id="UP001622612">
    <property type="component" value="Chromosome"/>
</dbReference>
<accession>A0ABZ2TMG4</accession>
<keyword evidence="1" id="KW-0472">Membrane</keyword>
<evidence type="ECO:0000313" key="3">
    <source>
        <dbReference type="Proteomes" id="UP001622612"/>
    </source>
</evidence>
<feature type="transmembrane region" description="Helical" evidence="1">
    <location>
        <begin position="60"/>
        <end position="84"/>
    </location>
</feature>
<gene>
    <name evidence="2" type="ORF">LQ356_01610</name>
</gene>
<evidence type="ECO:0000313" key="2">
    <source>
        <dbReference type="EMBL" id="WYM97579.1"/>
    </source>
</evidence>